<dbReference type="EMBL" id="CP071060">
    <property type="protein sequence ID" value="QSI77477.1"/>
    <property type="molecule type" value="Genomic_DNA"/>
</dbReference>
<dbReference type="RefSeq" id="WP_206254912.1">
    <property type="nucleotide sequence ID" value="NZ_CP071060.1"/>
</dbReference>
<evidence type="ECO:0000313" key="3">
    <source>
        <dbReference type="Proteomes" id="UP000663570"/>
    </source>
</evidence>
<dbReference type="Proteomes" id="UP000663570">
    <property type="component" value="Chromosome"/>
</dbReference>
<feature type="transmembrane region" description="Helical" evidence="1">
    <location>
        <begin position="6"/>
        <end position="27"/>
    </location>
</feature>
<keyword evidence="1" id="KW-0472">Membrane</keyword>
<keyword evidence="1" id="KW-1133">Transmembrane helix</keyword>
<evidence type="ECO:0000256" key="1">
    <source>
        <dbReference type="SAM" id="Phobius"/>
    </source>
</evidence>
<keyword evidence="3" id="KW-1185">Reference proteome</keyword>
<organism evidence="2 3">
    <name type="scientific">Niveibacterium microcysteis</name>
    <dbReference type="NCBI Taxonomy" id="2811415"/>
    <lineage>
        <taxon>Bacteria</taxon>
        <taxon>Pseudomonadati</taxon>
        <taxon>Pseudomonadota</taxon>
        <taxon>Betaproteobacteria</taxon>
        <taxon>Rhodocyclales</taxon>
        <taxon>Rhodocyclaceae</taxon>
        <taxon>Niveibacterium</taxon>
    </lineage>
</organism>
<dbReference type="InterPro" id="IPR003425">
    <property type="entry name" value="CCB3/YggT"/>
</dbReference>
<protein>
    <submittedName>
        <fullName evidence="2">YggT family protein</fullName>
    </submittedName>
</protein>
<keyword evidence="1" id="KW-0812">Transmembrane</keyword>
<gene>
    <name evidence="2" type="ORF">JY500_02140</name>
</gene>
<feature type="transmembrane region" description="Helical" evidence="1">
    <location>
        <begin position="164"/>
        <end position="187"/>
    </location>
</feature>
<proteinExistence type="predicted"/>
<feature type="transmembrane region" description="Helical" evidence="1">
    <location>
        <begin position="63"/>
        <end position="85"/>
    </location>
</feature>
<evidence type="ECO:0000313" key="2">
    <source>
        <dbReference type="EMBL" id="QSI77477.1"/>
    </source>
</evidence>
<sequence length="188" mass="20214">MFAGLVILVLNAVGSFITSLLLVRALMRWQRLSFINPLGHFILATTDWVVVPMQKLFGSRSGLDLSCIVPAWLIECLVIAAVLLLKGVFADPAALIGTVLLTGSVAFLISLVRLIMMVVIVAAVLSWVNPRAPIAPLVNGLCRPFLLPLQRRMPPIGGVDLSPLLLLLVLQVLVYLLASMAPASLALM</sequence>
<dbReference type="Pfam" id="PF02325">
    <property type="entry name" value="CCB3_YggT"/>
    <property type="match status" value="2"/>
</dbReference>
<name>A0ABX7MCW0_9RHOO</name>
<feature type="transmembrane region" description="Helical" evidence="1">
    <location>
        <begin position="34"/>
        <end position="51"/>
    </location>
</feature>
<accession>A0ABX7MCW0</accession>
<feature type="transmembrane region" description="Helical" evidence="1">
    <location>
        <begin position="97"/>
        <end position="128"/>
    </location>
</feature>
<reference evidence="2 3" key="1">
    <citation type="submission" date="2021-02" db="EMBL/GenBank/DDBJ databases">
        <title>Niveibacterium changnyeongensis HC41.</title>
        <authorList>
            <person name="Kang M."/>
        </authorList>
    </citation>
    <scope>NUCLEOTIDE SEQUENCE [LARGE SCALE GENOMIC DNA]</scope>
    <source>
        <strain evidence="2 3">HC41</strain>
    </source>
</reference>